<name>A0A1Q8YGH5_9BURK</name>
<accession>A0A1Q8YGH5</accession>
<dbReference type="Proteomes" id="UP000185911">
    <property type="component" value="Unassembled WGS sequence"/>
</dbReference>
<keyword evidence="2" id="KW-1185">Reference proteome</keyword>
<reference evidence="1 2" key="1">
    <citation type="submission" date="2017-01" db="EMBL/GenBank/DDBJ databases">
        <title>Genome sequence of Rhodoferax antarcticus ANT.BR, a psychrophilic purple nonsulfur bacterium from an Antarctic microbial mat.</title>
        <authorList>
            <person name="Baker J."/>
            <person name="Riester C."/>
            <person name="Skinner B."/>
            <person name="Newell A."/>
            <person name="Swingley W."/>
            <person name="Madigan M."/>
            <person name="Jung D."/>
            <person name="Asao M."/>
            <person name="Chen M."/>
            <person name="Loughlin P."/>
            <person name="Pan H."/>
            <person name="Lin S."/>
            <person name="Li N."/>
            <person name="Shaw J."/>
            <person name="Prado M."/>
            <person name="Sherman C."/>
            <person name="Li X."/>
            <person name="Tang J."/>
            <person name="Blankenship R."/>
            <person name="Zhao T."/>
            <person name="Touchman J."/>
            <person name="Sattley M."/>
        </authorList>
    </citation>
    <scope>NUCLEOTIDE SEQUENCE [LARGE SCALE GENOMIC DNA]</scope>
    <source>
        <strain evidence="1 2">ANT.BR</strain>
    </source>
</reference>
<gene>
    <name evidence="1" type="ORF">BLL52_1818</name>
</gene>
<comment type="caution">
    <text evidence="1">The sequence shown here is derived from an EMBL/GenBank/DDBJ whole genome shotgun (WGS) entry which is preliminary data.</text>
</comment>
<proteinExistence type="predicted"/>
<dbReference type="EMBL" id="MSYM01000011">
    <property type="protein sequence ID" value="OLP07067.1"/>
    <property type="molecule type" value="Genomic_DNA"/>
</dbReference>
<protein>
    <submittedName>
        <fullName evidence="1">Uncharacterized protein</fullName>
    </submittedName>
</protein>
<organism evidence="1 2">
    <name type="scientific">Rhodoferax antarcticus ANT.BR</name>
    <dbReference type="NCBI Taxonomy" id="1111071"/>
    <lineage>
        <taxon>Bacteria</taxon>
        <taxon>Pseudomonadati</taxon>
        <taxon>Pseudomonadota</taxon>
        <taxon>Betaproteobacteria</taxon>
        <taxon>Burkholderiales</taxon>
        <taxon>Comamonadaceae</taxon>
        <taxon>Rhodoferax</taxon>
    </lineage>
</organism>
<evidence type="ECO:0000313" key="1">
    <source>
        <dbReference type="EMBL" id="OLP07067.1"/>
    </source>
</evidence>
<evidence type="ECO:0000313" key="2">
    <source>
        <dbReference type="Proteomes" id="UP000185911"/>
    </source>
</evidence>
<dbReference type="AlphaFoldDB" id="A0A1Q8YGH5"/>
<sequence>MISSFAFSNPQISIPNALKSVSSITTAINNLAQLGKVSIFSQRIRSLDAFIDSSFMGGFFEQRKRMV</sequence>